<comment type="caution">
    <text evidence="1">The sequence shown here is derived from an EMBL/GenBank/DDBJ whole genome shotgun (WGS) entry which is preliminary data.</text>
</comment>
<evidence type="ECO:0000313" key="1">
    <source>
        <dbReference type="EMBL" id="PKK62668.1"/>
    </source>
</evidence>
<organism evidence="1 2">
    <name type="scientific">Rhizophagus irregularis</name>
    <dbReference type="NCBI Taxonomy" id="588596"/>
    <lineage>
        <taxon>Eukaryota</taxon>
        <taxon>Fungi</taxon>
        <taxon>Fungi incertae sedis</taxon>
        <taxon>Mucoromycota</taxon>
        <taxon>Glomeromycotina</taxon>
        <taxon>Glomeromycetes</taxon>
        <taxon>Glomerales</taxon>
        <taxon>Glomeraceae</taxon>
        <taxon>Rhizophagus</taxon>
    </lineage>
</organism>
<feature type="non-terminal residue" evidence="1">
    <location>
        <position position="139"/>
    </location>
</feature>
<reference evidence="1 2" key="2">
    <citation type="submission" date="2017-10" db="EMBL/GenBank/DDBJ databases">
        <title>Extensive intraspecific genome diversity in a model arbuscular mycorrhizal fungus.</title>
        <authorList>
            <person name="Chen E.C.H."/>
            <person name="Morin E."/>
            <person name="Baudet D."/>
            <person name="Noel J."/>
            <person name="Ndikumana S."/>
            <person name="Charron P."/>
            <person name="St-Onge C."/>
            <person name="Giorgi J."/>
            <person name="Grigoriev I.V."/>
            <person name="Roux C."/>
            <person name="Martin F.M."/>
            <person name="Corradi N."/>
        </authorList>
    </citation>
    <scope>NUCLEOTIDE SEQUENCE [LARGE SCALE GENOMIC DNA]</scope>
    <source>
        <strain evidence="1 2">C2</strain>
    </source>
</reference>
<dbReference type="PANTHER" id="PTHR31511">
    <property type="entry name" value="PROTEIN CBG23764"/>
    <property type="match status" value="1"/>
</dbReference>
<evidence type="ECO:0000313" key="2">
    <source>
        <dbReference type="Proteomes" id="UP000233469"/>
    </source>
</evidence>
<dbReference type="SUPFAM" id="SSF56672">
    <property type="entry name" value="DNA/RNA polymerases"/>
    <property type="match status" value="1"/>
</dbReference>
<gene>
    <name evidence="1" type="ORF">RhiirC2_790024</name>
</gene>
<reference evidence="1 2" key="1">
    <citation type="submission" date="2016-04" db="EMBL/GenBank/DDBJ databases">
        <title>Genome analyses suggest a sexual origin of heterokaryosis in a supposedly ancient asexual fungus.</title>
        <authorList>
            <person name="Ropars J."/>
            <person name="Sedzielewska K."/>
            <person name="Noel J."/>
            <person name="Charron P."/>
            <person name="Farinelli L."/>
            <person name="Marton T."/>
            <person name="Kruger M."/>
            <person name="Pelin A."/>
            <person name="Brachmann A."/>
            <person name="Corradi N."/>
        </authorList>
    </citation>
    <scope>NUCLEOTIDE SEQUENCE [LARGE SCALE GENOMIC DNA]</scope>
    <source>
        <strain evidence="1 2">C2</strain>
    </source>
</reference>
<evidence type="ECO:0008006" key="3">
    <source>
        <dbReference type="Google" id="ProtNLM"/>
    </source>
</evidence>
<dbReference type="PANTHER" id="PTHR31511:SF12">
    <property type="entry name" value="RHO TERMINATION FACTOR N-TERMINAL DOMAIN-CONTAINING PROTEIN"/>
    <property type="match status" value="1"/>
</dbReference>
<dbReference type="Proteomes" id="UP000233469">
    <property type="component" value="Unassembled WGS sequence"/>
</dbReference>
<sequence length="139" mass="16172">MTGQRLDLITDQNMYMMVEQGLRGGISMVSKRYARANNPDMGEGKWTADKPKSSILYLDANNLYGWAMLQYLPTGNFHWVKEENELFNIQKQIESNEIPDDSSEGYILKVKLEYPQALHSQHTDYPLAPERMKVKKEWL</sequence>
<dbReference type="AlphaFoldDB" id="A0A2N1MM34"/>
<dbReference type="InterPro" id="IPR043502">
    <property type="entry name" value="DNA/RNA_pol_sf"/>
</dbReference>
<dbReference type="VEuPathDB" id="FungiDB:RhiirA1_485290"/>
<proteinExistence type="predicted"/>
<dbReference type="EMBL" id="LLXL01001846">
    <property type="protein sequence ID" value="PKK62668.1"/>
    <property type="molecule type" value="Genomic_DNA"/>
</dbReference>
<accession>A0A2N1MM34</accession>
<protein>
    <recommendedName>
        <fullName evidence="3">DNA-directed DNA polymerase</fullName>
    </recommendedName>
</protein>
<name>A0A2N1MM34_9GLOM</name>